<accession>A0ABV8J1H6</accession>
<gene>
    <name evidence="2" type="ORF">ACFO0C_36380</name>
</gene>
<comment type="caution">
    <text evidence="2">The sequence shown here is derived from an EMBL/GenBank/DDBJ whole genome shotgun (WGS) entry which is preliminary data.</text>
</comment>
<keyword evidence="1" id="KW-1133">Transmembrane helix</keyword>
<dbReference type="RefSeq" id="WP_378071317.1">
    <property type="nucleotide sequence ID" value="NZ_JBHSBL010000024.1"/>
</dbReference>
<organism evidence="2 3">
    <name type="scientific">Actinoplanes subglobosus</name>
    <dbReference type="NCBI Taxonomy" id="1547892"/>
    <lineage>
        <taxon>Bacteria</taxon>
        <taxon>Bacillati</taxon>
        <taxon>Actinomycetota</taxon>
        <taxon>Actinomycetes</taxon>
        <taxon>Micromonosporales</taxon>
        <taxon>Micromonosporaceae</taxon>
        <taxon>Actinoplanes</taxon>
    </lineage>
</organism>
<keyword evidence="1" id="KW-0472">Membrane</keyword>
<proteinExistence type="predicted"/>
<protein>
    <recommendedName>
        <fullName evidence="4">PH domain-containing protein</fullName>
    </recommendedName>
</protein>
<evidence type="ECO:0000256" key="1">
    <source>
        <dbReference type="SAM" id="Phobius"/>
    </source>
</evidence>
<evidence type="ECO:0000313" key="2">
    <source>
        <dbReference type="EMBL" id="MFC4070439.1"/>
    </source>
</evidence>
<evidence type="ECO:0000313" key="3">
    <source>
        <dbReference type="Proteomes" id="UP001595867"/>
    </source>
</evidence>
<dbReference type="EMBL" id="JBHSBL010000024">
    <property type="protein sequence ID" value="MFC4070439.1"/>
    <property type="molecule type" value="Genomic_DNA"/>
</dbReference>
<feature type="transmembrane region" description="Helical" evidence="1">
    <location>
        <begin position="26"/>
        <end position="46"/>
    </location>
</feature>
<evidence type="ECO:0008006" key="4">
    <source>
        <dbReference type="Google" id="ProtNLM"/>
    </source>
</evidence>
<sequence>MESYLLPGERVLWEGRPVRHRLFRKADAALVPFSLVWFGFSMIWLITARSGGSGGFPLFGLLFAVLGIYMAVARFVVRAVASRRTVYTVTDSRVVVRGGVTGGKLTTAYLRSLPPPVITERPDGSGSLAFGAFPGVGDIFDSGRRSGWSVWSAEPSGTLILWEVPDVRRVRDFIAYGQRAA</sequence>
<dbReference type="Proteomes" id="UP001595867">
    <property type="component" value="Unassembled WGS sequence"/>
</dbReference>
<keyword evidence="3" id="KW-1185">Reference proteome</keyword>
<name>A0ABV8J1H6_9ACTN</name>
<keyword evidence="1" id="KW-0812">Transmembrane</keyword>
<reference evidence="3" key="1">
    <citation type="journal article" date="2019" name="Int. J. Syst. Evol. Microbiol.">
        <title>The Global Catalogue of Microorganisms (GCM) 10K type strain sequencing project: providing services to taxonomists for standard genome sequencing and annotation.</title>
        <authorList>
            <consortium name="The Broad Institute Genomics Platform"/>
            <consortium name="The Broad Institute Genome Sequencing Center for Infectious Disease"/>
            <person name="Wu L."/>
            <person name="Ma J."/>
        </authorList>
    </citation>
    <scope>NUCLEOTIDE SEQUENCE [LARGE SCALE GENOMIC DNA]</scope>
    <source>
        <strain evidence="3">TBRC 5832</strain>
    </source>
</reference>
<feature type="transmembrane region" description="Helical" evidence="1">
    <location>
        <begin position="58"/>
        <end position="77"/>
    </location>
</feature>